<dbReference type="RefSeq" id="WP_270127293.1">
    <property type="nucleotide sequence ID" value="NZ_CP115396.1"/>
</dbReference>
<name>A0ABY7PQS6_9BACT</name>
<dbReference type="EMBL" id="CP115396">
    <property type="protein sequence ID" value="WBO84743.1"/>
    <property type="molecule type" value="Genomic_DNA"/>
</dbReference>
<accession>A0ABY7PQS6</accession>
<organism evidence="1 2">
    <name type="scientific">Hymenobacter yonginensis</name>
    <dbReference type="NCBI Taxonomy" id="748197"/>
    <lineage>
        <taxon>Bacteria</taxon>
        <taxon>Pseudomonadati</taxon>
        <taxon>Bacteroidota</taxon>
        <taxon>Cytophagia</taxon>
        <taxon>Cytophagales</taxon>
        <taxon>Hymenobacteraceae</taxon>
        <taxon>Hymenobacter</taxon>
    </lineage>
</organism>
<reference evidence="1 2" key="1">
    <citation type="journal article" date="2011" name="Int. J. Syst. Evol. Microbiol.">
        <title>Hymenobacter yonginensis sp. nov., isolated from a mesotrophic artificial lake.</title>
        <authorList>
            <person name="Joung Y."/>
            <person name="Cho S.H."/>
            <person name="Kim H."/>
            <person name="Kim S.B."/>
            <person name="Joh K."/>
        </authorList>
    </citation>
    <scope>NUCLEOTIDE SEQUENCE [LARGE SCALE GENOMIC DNA]</scope>
    <source>
        <strain evidence="1 2">KCTC 22745</strain>
    </source>
</reference>
<protein>
    <submittedName>
        <fullName evidence="1">Uncharacterized protein</fullName>
    </submittedName>
</protein>
<dbReference type="Proteomes" id="UP001211872">
    <property type="component" value="Chromosome"/>
</dbReference>
<sequence>MDTAPTFSADTETALWQQVAADMARTPDLLEYTATLHQNGYQVQLELNIDLGGGFESGYETTTFRAVVPGQTALHFALHEQDWVHELGKLLGLQDVELGDPELNAAYIVSTNHPDQLRALLLSDPVVRQTLLQYQELRLDLTADPAAPQAGTLLTFTKEQALTNPAQLQEIYHMLLVLLRQLAPKPLAAAGGPDSGR</sequence>
<gene>
    <name evidence="1" type="ORF">O9Z63_00530</name>
</gene>
<keyword evidence="2" id="KW-1185">Reference proteome</keyword>
<evidence type="ECO:0000313" key="1">
    <source>
        <dbReference type="EMBL" id="WBO84743.1"/>
    </source>
</evidence>
<evidence type="ECO:0000313" key="2">
    <source>
        <dbReference type="Proteomes" id="UP001211872"/>
    </source>
</evidence>
<proteinExistence type="predicted"/>